<dbReference type="InterPro" id="IPR025333">
    <property type="entry name" value="DUF4239"/>
</dbReference>
<keyword evidence="3" id="KW-1185">Reference proteome</keyword>
<gene>
    <name evidence="2" type="ORF">SAMN05444002_0415</name>
</gene>
<evidence type="ECO:0000313" key="2">
    <source>
        <dbReference type="EMBL" id="SIN78879.1"/>
    </source>
</evidence>
<keyword evidence="1" id="KW-0472">Membrane</keyword>
<dbReference type="EMBL" id="FSRL01000001">
    <property type="protein sequence ID" value="SIN78879.1"/>
    <property type="molecule type" value="Genomic_DNA"/>
</dbReference>
<dbReference type="RefSeq" id="WP_074254603.1">
    <property type="nucleotide sequence ID" value="NZ_FSRL01000001.1"/>
</dbReference>
<feature type="transmembrane region" description="Helical" evidence="1">
    <location>
        <begin position="44"/>
        <end position="66"/>
    </location>
</feature>
<sequence>MYGLNSGLIALVLLASMVAAMFGGRAMAGRRARRISDEGKSQTLAVQASLLAILGLLLGFTFSLALGRYDTRSQAVVEEANAIGTAWLRTDLIPAGPREEARALLVKYAEFRAKAGEVPAHQAARRAGMVATAQKTFDQLWALAAETARAEGGPAVVSFTTSLNDMIDQLSARDAAINRHVPEPVLLLLYGTFILLGWVLGLASAQTGVRPGPAVYAMLLLIVGLVFVIIDLDRPRRGIIEVEQSPIRNLADQLAKSG</sequence>
<dbReference type="OrthoDB" id="272864at2"/>
<feature type="transmembrane region" description="Helical" evidence="1">
    <location>
        <begin position="185"/>
        <end position="203"/>
    </location>
</feature>
<dbReference type="Proteomes" id="UP000184932">
    <property type="component" value="Unassembled WGS sequence"/>
</dbReference>
<protein>
    <recommendedName>
        <fullName evidence="4">DUF4239 domain-containing protein</fullName>
    </recommendedName>
</protein>
<evidence type="ECO:0000313" key="3">
    <source>
        <dbReference type="Proteomes" id="UP000184932"/>
    </source>
</evidence>
<accession>A0A1N6E765</accession>
<evidence type="ECO:0008006" key="4">
    <source>
        <dbReference type="Google" id="ProtNLM"/>
    </source>
</evidence>
<reference evidence="3" key="1">
    <citation type="submission" date="2016-11" db="EMBL/GenBank/DDBJ databases">
        <authorList>
            <person name="Varghese N."/>
            <person name="Submissions S."/>
        </authorList>
    </citation>
    <scope>NUCLEOTIDE SEQUENCE [LARGE SCALE GENOMIC DNA]</scope>
    <source>
        <strain evidence="3">DSM 29440</strain>
    </source>
</reference>
<evidence type="ECO:0000256" key="1">
    <source>
        <dbReference type="SAM" id="Phobius"/>
    </source>
</evidence>
<dbReference type="Pfam" id="PF14023">
    <property type="entry name" value="Bestrophin-like"/>
    <property type="match status" value="1"/>
</dbReference>
<dbReference type="AlphaFoldDB" id="A0A1N6E765"/>
<feature type="transmembrane region" description="Helical" evidence="1">
    <location>
        <begin position="215"/>
        <end position="232"/>
    </location>
</feature>
<keyword evidence="1" id="KW-0812">Transmembrane</keyword>
<organism evidence="2 3">
    <name type="scientific">Vannielia litorea</name>
    <dbReference type="NCBI Taxonomy" id="1217970"/>
    <lineage>
        <taxon>Bacteria</taxon>
        <taxon>Pseudomonadati</taxon>
        <taxon>Pseudomonadota</taxon>
        <taxon>Alphaproteobacteria</taxon>
        <taxon>Rhodobacterales</taxon>
        <taxon>Paracoccaceae</taxon>
        <taxon>Vannielia</taxon>
    </lineage>
</organism>
<keyword evidence="1" id="KW-1133">Transmembrane helix</keyword>
<name>A0A1N6E765_9RHOB</name>
<proteinExistence type="predicted"/>